<dbReference type="GO" id="GO:0046295">
    <property type="term" value="P:glycolate biosynthetic process"/>
    <property type="evidence" value="ECO:0007669"/>
    <property type="project" value="UniProtKB-UniRule"/>
</dbReference>
<dbReference type="RefSeq" id="WP_074926699.1">
    <property type="nucleotide sequence ID" value="NZ_FOWR01000012.1"/>
</dbReference>
<feature type="binding site" evidence="10">
    <location>
        <position position="14"/>
    </location>
    <ligand>
        <name>Mg(2+)</name>
        <dbReference type="ChEBI" id="CHEBI:18420"/>
    </ligand>
</feature>
<dbReference type="InterPro" id="IPR036412">
    <property type="entry name" value="HAD-like_sf"/>
</dbReference>
<keyword evidence="9 10" id="KW-0119">Carbohydrate metabolism</keyword>
<dbReference type="NCBIfam" id="NF009695">
    <property type="entry name" value="PRK13222.1-2"/>
    <property type="match status" value="1"/>
</dbReference>
<dbReference type="InterPro" id="IPR006439">
    <property type="entry name" value="HAD-SF_hydro_IA"/>
</dbReference>
<dbReference type="EC" id="3.1.3.18" evidence="5 10"/>
<dbReference type="NCBIfam" id="TIGR01549">
    <property type="entry name" value="HAD-SF-IA-v1"/>
    <property type="match status" value="1"/>
</dbReference>
<dbReference type="GO" id="GO:0005975">
    <property type="term" value="P:carbohydrate metabolic process"/>
    <property type="evidence" value="ECO:0007669"/>
    <property type="project" value="InterPro"/>
</dbReference>
<dbReference type="AlphaFoldDB" id="A0A1I5PBN7"/>
<comment type="similarity">
    <text evidence="4 10">Belongs to the HAD-like hydrolase superfamily. CbbY/CbbZ/Gph/YieH family.</text>
</comment>
<evidence type="ECO:0000256" key="7">
    <source>
        <dbReference type="ARBA" id="ARBA00022801"/>
    </source>
</evidence>
<dbReference type="CDD" id="cd16417">
    <property type="entry name" value="HAD_PGPase"/>
    <property type="match status" value="1"/>
</dbReference>
<accession>A0A1I5PBN7</accession>
<dbReference type="PANTHER" id="PTHR43434">
    <property type="entry name" value="PHOSPHOGLYCOLATE PHOSPHATASE"/>
    <property type="match status" value="1"/>
</dbReference>
<dbReference type="GeneID" id="35871538"/>
<dbReference type="GO" id="GO:0005829">
    <property type="term" value="C:cytosol"/>
    <property type="evidence" value="ECO:0007669"/>
    <property type="project" value="TreeGrafter"/>
</dbReference>
<evidence type="ECO:0000256" key="8">
    <source>
        <dbReference type="ARBA" id="ARBA00022842"/>
    </source>
</evidence>
<comment type="function">
    <text evidence="10">Specifically catalyzes the dephosphorylation of 2-phosphoglycolate. Is involved in the dissimilation of the intracellular 2-phosphoglycolate formed during the DNA repair of 3'-phosphoglycolate ends, a major class of DNA lesions induced by oxidative stress.</text>
</comment>
<dbReference type="FunFam" id="3.40.50.1000:FF:000022">
    <property type="entry name" value="Phosphoglycolate phosphatase"/>
    <property type="match status" value="1"/>
</dbReference>
<evidence type="ECO:0000256" key="9">
    <source>
        <dbReference type="ARBA" id="ARBA00023277"/>
    </source>
</evidence>
<dbReference type="UniPathway" id="UPA00865">
    <property type="reaction ID" value="UER00834"/>
</dbReference>
<dbReference type="HAMAP" id="MF_00495">
    <property type="entry name" value="GPH_hydrolase_bact"/>
    <property type="match status" value="1"/>
</dbReference>
<dbReference type="GO" id="GO:0006281">
    <property type="term" value="P:DNA repair"/>
    <property type="evidence" value="ECO:0007669"/>
    <property type="project" value="TreeGrafter"/>
</dbReference>
<dbReference type="SUPFAM" id="SSF56784">
    <property type="entry name" value="HAD-like"/>
    <property type="match status" value="1"/>
</dbReference>
<dbReference type="NCBIfam" id="TIGR01509">
    <property type="entry name" value="HAD-SF-IA-v3"/>
    <property type="match status" value="1"/>
</dbReference>
<keyword evidence="6 10" id="KW-0479">Metal-binding</keyword>
<dbReference type="InterPro" id="IPR050155">
    <property type="entry name" value="HAD-like_hydrolase_sf"/>
</dbReference>
<dbReference type="Gene3D" id="1.10.150.240">
    <property type="entry name" value="Putative phosphatase, domain 2"/>
    <property type="match status" value="1"/>
</dbReference>
<dbReference type="GO" id="GO:0008967">
    <property type="term" value="F:phosphoglycolate phosphatase activity"/>
    <property type="evidence" value="ECO:0007669"/>
    <property type="project" value="UniProtKB-UniRule"/>
</dbReference>
<dbReference type="EMBL" id="FOWR01000012">
    <property type="protein sequence ID" value="SFP30876.1"/>
    <property type="molecule type" value="Genomic_DNA"/>
</dbReference>
<evidence type="ECO:0000256" key="4">
    <source>
        <dbReference type="ARBA" id="ARBA00006171"/>
    </source>
</evidence>
<name>A0A1I5PBN7_9GAMM</name>
<proteinExistence type="inferred from homology"/>
<comment type="catalytic activity">
    <reaction evidence="1 10">
        <text>2-phosphoglycolate + H2O = glycolate + phosphate</text>
        <dbReference type="Rhea" id="RHEA:14369"/>
        <dbReference type="ChEBI" id="CHEBI:15377"/>
        <dbReference type="ChEBI" id="CHEBI:29805"/>
        <dbReference type="ChEBI" id="CHEBI:43474"/>
        <dbReference type="ChEBI" id="CHEBI:58033"/>
        <dbReference type="EC" id="3.1.3.18"/>
    </reaction>
</comment>
<organism evidence="11 12">
    <name type="scientific">Enterovibrio norvegicus DSM 15893</name>
    <dbReference type="NCBI Taxonomy" id="1121869"/>
    <lineage>
        <taxon>Bacteria</taxon>
        <taxon>Pseudomonadati</taxon>
        <taxon>Pseudomonadota</taxon>
        <taxon>Gammaproteobacteria</taxon>
        <taxon>Vibrionales</taxon>
        <taxon>Vibrionaceae</taxon>
        <taxon>Enterovibrio</taxon>
    </lineage>
</organism>
<dbReference type="Gene3D" id="3.40.50.1000">
    <property type="entry name" value="HAD superfamily/HAD-like"/>
    <property type="match status" value="1"/>
</dbReference>
<dbReference type="PANTHER" id="PTHR43434:SF1">
    <property type="entry name" value="PHOSPHOGLYCOLATE PHOSPHATASE"/>
    <property type="match status" value="1"/>
</dbReference>
<keyword evidence="8 10" id="KW-0460">Magnesium</keyword>
<dbReference type="InterPro" id="IPR037512">
    <property type="entry name" value="PGPase_prok"/>
</dbReference>
<dbReference type="InterPro" id="IPR041492">
    <property type="entry name" value="HAD_2"/>
</dbReference>
<dbReference type="STRING" id="1121869.SAMN03084138_01854"/>
<feature type="binding site" evidence="10">
    <location>
        <position position="16"/>
    </location>
    <ligand>
        <name>Mg(2+)</name>
        <dbReference type="ChEBI" id="CHEBI:18420"/>
    </ligand>
</feature>
<evidence type="ECO:0000256" key="2">
    <source>
        <dbReference type="ARBA" id="ARBA00001946"/>
    </source>
</evidence>
<dbReference type="Proteomes" id="UP000182692">
    <property type="component" value="Unassembled WGS sequence"/>
</dbReference>
<dbReference type="OrthoDB" id="9776368at2"/>
<dbReference type="NCBIfam" id="TIGR01449">
    <property type="entry name" value="PGP_bact"/>
    <property type="match status" value="1"/>
</dbReference>
<dbReference type="GO" id="GO:0046872">
    <property type="term" value="F:metal ion binding"/>
    <property type="evidence" value="ECO:0007669"/>
    <property type="project" value="UniProtKB-KW"/>
</dbReference>
<dbReference type="InterPro" id="IPR023214">
    <property type="entry name" value="HAD_sf"/>
</dbReference>
<gene>
    <name evidence="11" type="ORF">SAMN03084138_01854</name>
</gene>
<sequence>MTARFENIKYIAFDLDGTLVDSVPDLAEGIRMALADFNLHTATDDEVRNWIGNGAEIMLKRALSQSVTIRPDIDESLYRQVRERFNFHYANNGHDKTIVYPGVKTTLAALKNAGFVLGIVTNKPYEFVPEILADLGLAQYFTDVIGGDSLPTNKPDPEGLFSLRDKHGLTADQMLMVGDSKNDILAAKNAGIASFGLTYGYNYGEPISDSAPDSVADHFDQLLTVLSTEKTA</sequence>
<dbReference type="SFLD" id="SFLDG01135">
    <property type="entry name" value="C1.5.6:_HAD__Beta-PGM__Phospha"/>
    <property type="match status" value="1"/>
</dbReference>
<feature type="active site" description="Nucleophile" evidence="10">
    <location>
        <position position="14"/>
    </location>
</feature>
<dbReference type="Pfam" id="PF13419">
    <property type="entry name" value="HAD_2"/>
    <property type="match status" value="1"/>
</dbReference>
<dbReference type="InterPro" id="IPR023198">
    <property type="entry name" value="PGP-like_dom2"/>
</dbReference>
<keyword evidence="7 10" id="KW-0378">Hydrolase</keyword>
<protein>
    <recommendedName>
        <fullName evidence="5 10">Phosphoglycolate phosphatase</fullName>
        <shortName evidence="10">PGP</shortName>
        <shortName evidence="10">PGPase</shortName>
        <ecNumber evidence="5 10">3.1.3.18</ecNumber>
    </recommendedName>
</protein>
<evidence type="ECO:0000256" key="1">
    <source>
        <dbReference type="ARBA" id="ARBA00000830"/>
    </source>
</evidence>
<evidence type="ECO:0000313" key="12">
    <source>
        <dbReference type="Proteomes" id="UP000182692"/>
    </source>
</evidence>
<evidence type="ECO:0000256" key="3">
    <source>
        <dbReference type="ARBA" id="ARBA00004818"/>
    </source>
</evidence>
<dbReference type="SFLD" id="SFLDS00003">
    <property type="entry name" value="Haloacid_Dehalogenase"/>
    <property type="match status" value="1"/>
</dbReference>
<comment type="cofactor">
    <cofactor evidence="2 10">
        <name>Mg(2+)</name>
        <dbReference type="ChEBI" id="CHEBI:18420"/>
    </cofactor>
</comment>
<reference evidence="11 12" key="1">
    <citation type="submission" date="2016-10" db="EMBL/GenBank/DDBJ databases">
        <authorList>
            <person name="de Groot N.N."/>
        </authorList>
    </citation>
    <scope>NUCLEOTIDE SEQUENCE [LARGE SCALE GENOMIC DNA]</scope>
    <source>
        <strain evidence="11 12">DSM 15893</strain>
    </source>
</reference>
<dbReference type="PRINTS" id="PR00413">
    <property type="entry name" value="HADHALOGNASE"/>
</dbReference>
<evidence type="ECO:0000256" key="5">
    <source>
        <dbReference type="ARBA" id="ARBA00013078"/>
    </source>
</evidence>
<evidence type="ECO:0000256" key="10">
    <source>
        <dbReference type="HAMAP-Rule" id="MF_00495"/>
    </source>
</evidence>
<evidence type="ECO:0000256" key="6">
    <source>
        <dbReference type="ARBA" id="ARBA00022723"/>
    </source>
</evidence>
<dbReference type="SFLD" id="SFLDG01129">
    <property type="entry name" value="C1.5:_HAD__Beta-PGM__Phosphata"/>
    <property type="match status" value="1"/>
</dbReference>
<evidence type="ECO:0000313" key="11">
    <source>
        <dbReference type="EMBL" id="SFP30876.1"/>
    </source>
</evidence>
<feature type="binding site" evidence="10">
    <location>
        <position position="179"/>
    </location>
    <ligand>
        <name>Mg(2+)</name>
        <dbReference type="ChEBI" id="CHEBI:18420"/>
    </ligand>
</feature>
<comment type="pathway">
    <text evidence="3 10">Organic acid metabolism; glycolate biosynthesis; glycolate from 2-phosphoglycolate: step 1/1.</text>
</comment>